<comment type="caution">
    <text evidence="2">The sequence shown here is derived from an EMBL/GenBank/DDBJ whole genome shotgun (WGS) entry which is preliminary data.</text>
</comment>
<proteinExistence type="predicted"/>
<dbReference type="InterPro" id="IPR029058">
    <property type="entry name" value="AB_hydrolase_fold"/>
</dbReference>
<evidence type="ECO:0000313" key="2">
    <source>
        <dbReference type="EMBL" id="REH32614.1"/>
    </source>
</evidence>
<dbReference type="Pfam" id="PF12697">
    <property type="entry name" value="Abhydrolase_6"/>
    <property type="match status" value="1"/>
</dbReference>
<dbReference type="EMBL" id="QUNO01000021">
    <property type="protein sequence ID" value="REH32614.1"/>
    <property type="molecule type" value="Genomic_DNA"/>
</dbReference>
<protein>
    <submittedName>
        <fullName evidence="2">Alpha/beta hydrolase family protein</fullName>
    </submittedName>
</protein>
<gene>
    <name evidence="2" type="ORF">BCF44_121163</name>
</gene>
<dbReference type="SUPFAM" id="SSF53474">
    <property type="entry name" value="alpha/beta-Hydrolases"/>
    <property type="match status" value="1"/>
</dbReference>
<dbReference type="OrthoDB" id="3366509at2"/>
<dbReference type="Gene3D" id="3.40.50.1820">
    <property type="entry name" value="alpha/beta hydrolase"/>
    <property type="match status" value="1"/>
</dbReference>
<feature type="domain" description="AB hydrolase-1" evidence="1">
    <location>
        <begin position="23"/>
        <end position="215"/>
    </location>
</feature>
<evidence type="ECO:0000313" key="3">
    <source>
        <dbReference type="Proteomes" id="UP000256269"/>
    </source>
</evidence>
<sequence>MPSSVAPGLRERGGDRRPTGVALLLHGGRSRSHEPARTSQLTYLRMAPFARDLARHGRAHGLLVAQLSYRFRGWNGGDPVADTRWALDRLRRHDVPVVLVGHSMGGRAALHAADDPSVLGVCALAPWTEPGEPVAQLAGRSLLIAHGDRERWTDPRLSYDYAVRAKAVTDDVCRFDVLGDGHAMLRRAREWTRLVRSFVFGRLNYEPMAPWIANAVREPSPRGLRVPLSLEGAAG</sequence>
<evidence type="ECO:0000259" key="1">
    <source>
        <dbReference type="Pfam" id="PF12697"/>
    </source>
</evidence>
<dbReference type="GO" id="GO:0016787">
    <property type="term" value="F:hydrolase activity"/>
    <property type="evidence" value="ECO:0007669"/>
    <property type="project" value="UniProtKB-KW"/>
</dbReference>
<name>A0A3E0GWW1_9PSEU</name>
<dbReference type="RefSeq" id="WP_116180725.1">
    <property type="nucleotide sequence ID" value="NZ_CP144375.1"/>
</dbReference>
<keyword evidence="2" id="KW-0378">Hydrolase</keyword>
<accession>A0A3E0GWW1</accession>
<dbReference type="InterPro" id="IPR000073">
    <property type="entry name" value="AB_hydrolase_1"/>
</dbReference>
<keyword evidence="3" id="KW-1185">Reference proteome</keyword>
<reference evidence="2 3" key="1">
    <citation type="submission" date="2018-08" db="EMBL/GenBank/DDBJ databases">
        <title>Genomic Encyclopedia of Archaeal and Bacterial Type Strains, Phase II (KMG-II): from individual species to whole genera.</title>
        <authorList>
            <person name="Goeker M."/>
        </authorList>
    </citation>
    <scope>NUCLEOTIDE SEQUENCE [LARGE SCALE GENOMIC DNA]</scope>
    <source>
        <strain evidence="2 3">DSM 45791</strain>
    </source>
</reference>
<dbReference type="Proteomes" id="UP000256269">
    <property type="component" value="Unassembled WGS sequence"/>
</dbReference>
<dbReference type="AlphaFoldDB" id="A0A3E0GWW1"/>
<organism evidence="2 3">
    <name type="scientific">Kutzneria buriramensis</name>
    <dbReference type="NCBI Taxonomy" id="1045776"/>
    <lineage>
        <taxon>Bacteria</taxon>
        <taxon>Bacillati</taxon>
        <taxon>Actinomycetota</taxon>
        <taxon>Actinomycetes</taxon>
        <taxon>Pseudonocardiales</taxon>
        <taxon>Pseudonocardiaceae</taxon>
        <taxon>Kutzneria</taxon>
    </lineage>
</organism>